<dbReference type="InterPro" id="IPR006634">
    <property type="entry name" value="TLC-dom"/>
</dbReference>
<protein>
    <submittedName>
        <fullName evidence="10">LAG1 longevity assurance 4</fullName>
    </submittedName>
</protein>
<feature type="transmembrane region" description="Helical" evidence="8">
    <location>
        <begin position="78"/>
        <end position="97"/>
    </location>
</feature>
<evidence type="ECO:0000256" key="6">
    <source>
        <dbReference type="ARBA" id="ARBA00023136"/>
    </source>
</evidence>
<comment type="pathway">
    <text evidence="2">Lipid metabolism; sphingolipid metabolism.</text>
</comment>
<dbReference type="Pfam" id="PF03798">
    <property type="entry name" value="TRAM_LAG1_CLN8"/>
    <property type="match status" value="1"/>
</dbReference>
<organism evidence="10">
    <name type="scientific">Ascaris suum</name>
    <name type="common">Pig roundworm</name>
    <name type="synonym">Ascaris lumbricoides</name>
    <dbReference type="NCBI Taxonomy" id="6253"/>
    <lineage>
        <taxon>Eukaryota</taxon>
        <taxon>Metazoa</taxon>
        <taxon>Ecdysozoa</taxon>
        <taxon>Nematoda</taxon>
        <taxon>Chromadorea</taxon>
        <taxon>Rhabditida</taxon>
        <taxon>Spirurina</taxon>
        <taxon>Ascaridomorpha</taxon>
        <taxon>Ascaridoidea</taxon>
        <taxon>Ascarididae</taxon>
        <taxon>Ascaris</taxon>
    </lineage>
</organism>
<dbReference type="EMBL" id="JI166540">
    <property type="protein sequence ID" value="ADY41860.1"/>
    <property type="molecule type" value="mRNA"/>
</dbReference>
<evidence type="ECO:0000256" key="7">
    <source>
        <dbReference type="PROSITE-ProRule" id="PRU00205"/>
    </source>
</evidence>
<dbReference type="PANTHER" id="PTHR12560:SF0">
    <property type="entry name" value="LD18904P"/>
    <property type="match status" value="1"/>
</dbReference>
<accession>F1KVF6</accession>
<keyword evidence="4 7" id="KW-0812">Transmembrane</keyword>
<name>F1KVF6_ASCSU</name>
<dbReference type="InterPro" id="IPR016439">
    <property type="entry name" value="Lag1/Lac1-like"/>
</dbReference>
<proteinExistence type="evidence at transcript level"/>
<dbReference type="PROSITE" id="PS50922">
    <property type="entry name" value="TLC"/>
    <property type="match status" value="1"/>
</dbReference>
<dbReference type="GO" id="GO:0046513">
    <property type="term" value="P:ceramide biosynthetic process"/>
    <property type="evidence" value="ECO:0007669"/>
    <property type="project" value="InterPro"/>
</dbReference>
<feature type="domain" description="TLC" evidence="9">
    <location>
        <begin position="1"/>
        <end position="137"/>
    </location>
</feature>
<dbReference type="GO" id="GO:0050291">
    <property type="term" value="F:sphingosine N-acyltransferase activity"/>
    <property type="evidence" value="ECO:0007669"/>
    <property type="project" value="InterPro"/>
</dbReference>
<dbReference type="GO" id="GO:0016020">
    <property type="term" value="C:membrane"/>
    <property type="evidence" value="ECO:0007669"/>
    <property type="project" value="UniProtKB-SubCell"/>
</dbReference>
<keyword evidence="6 7" id="KW-0472">Membrane</keyword>
<evidence type="ECO:0000256" key="3">
    <source>
        <dbReference type="ARBA" id="ARBA00004991"/>
    </source>
</evidence>
<evidence type="ECO:0000256" key="4">
    <source>
        <dbReference type="ARBA" id="ARBA00022692"/>
    </source>
</evidence>
<dbReference type="PANTHER" id="PTHR12560">
    <property type="entry name" value="LONGEVITY ASSURANCE FACTOR 1 LAG1"/>
    <property type="match status" value="1"/>
</dbReference>
<evidence type="ECO:0000256" key="2">
    <source>
        <dbReference type="ARBA" id="ARBA00004760"/>
    </source>
</evidence>
<comment type="pathway">
    <text evidence="3">Sphingolipid metabolism.</text>
</comment>
<comment type="subcellular location">
    <subcellularLocation>
        <location evidence="1">Membrane</location>
        <topology evidence="1">Multi-pass membrane protein</topology>
    </subcellularLocation>
</comment>
<sequence>MIEMGFYYSLLITSLFDVRRTDFRQLLFHHFVTILLLSASWMINFIRVGTLVLILHDVSDISLELAKLVRYDEANAKYANAIFFIFLISWTLTRIGYFPLVVIRSAIFDAPTLIQSDYDLFNPFEVSCDHVLCSLFI</sequence>
<dbReference type="SMART" id="SM00724">
    <property type="entry name" value="TLC"/>
    <property type="match status" value="1"/>
</dbReference>
<feature type="transmembrane region" description="Helical" evidence="8">
    <location>
        <begin position="26"/>
        <end position="46"/>
    </location>
</feature>
<keyword evidence="5 8" id="KW-1133">Transmembrane helix</keyword>
<evidence type="ECO:0000259" key="9">
    <source>
        <dbReference type="PROSITE" id="PS50922"/>
    </source>
</evidence>
<dbReference type="AlphaFoldDB" id="F1KVF6"/>
<evidence type="ECO:0000256" key="1">
    <source>
        <dbReference type="ARBA" id="ARBA00004141"/>
    </source>
</evidence>
<dbReference type="UniPathway" id="UPA00222"/>
<evidence type="ECO:0000313" key="10">
    <source>
        <dbReference type="EMBL" id="ADY41860.1"/>
    </source>
</evidence>
<evidence type="ECO:0000256" key="5">
    <source>
        <dbReference type="ARBA" id="ARBA00022989"/>
    </source>
</evidence>
<reference evidence="10" key="1">
    <citation type="journal article" date="2011" name="Genome Res.">
        <title>Deep small RNA sequencing from the nematode Ascaris reveals conservation, functional diversification, and novel developmental profiles.</title>
        <authorList>
            <person name="Wang J."/>
            <person name="Czech B."/>
            <person name="Crunk A."/>
            <person name="Wallace A."/>
            <person name="Mitreva M."/>
            <person name="Hannon G.J."/>
            <person name="Davis R.E."/>
        </authorList>
    </citation>
    <scope>NUCLEOTIDE SEQUENCE</scope>
</reference>
<evidence type="ECO:0000256" key="8">
    <source>
        <dbReference type="SAM" id="Phobius"/>
    </source>
</evidence>